<organism evidence="3 4">
    <name type="scientific">Scheffersomyces stipitis (strain ATCC 58785 / CBS 6054 / NBRC 10063 / NRRL Y-11545)</name>
    <name type="common">Yeast</name>
    <name type="synonym">Pichia stipitis</name>
    <dbReference type="NCBI Taxonomy" id="322104"/>
    <lineage>
        <taxon>Eukaryota</taxon>
        <taxon>Fungi</taxon>
        <taxon>Dikarya</taxon>
        <taxon>Ascomycota</taxon>
        <taxon>Saccharomycotina</taxon>
        <taxon>Pichiomycetes</taxon>
        <taxon>Debaryomycetaceae</taxon>
        <taxon>Scheffersomyces</taxon>
    </lineage>
</organism>
<name>A3LZL8_PICST</name>
<dbReference type="RefSeq" id="XP_001386391.2">
    <property type="nucleotide sequence ID" value="XM_001386354.1"/>
</dbReference>
<dbReference type="KEGG" id="pic:PICST_37090"/>
<dbReference type="Gene3D" id="3.40.30.10">
    <property type="entry name" value="Glutaredoxin"/>
    <property type="match status" value="1"/>
</dbReference>
<feature type="domain" description="Thioredoxin" evidence="2">
    <location>
        <begin position="93"/>
        <end position="172"/>
    </location>
</feature>
<evidence type="ECO:0000259" key="2">
    <source>
        <dbReference type="Pfam" id="PF00085"/>
    </source>
</evidence>
<reference evidence="3 4" key="1">
    <citation type="journal article" date="2007" name="Nat. Biotechnol.">
        <title>Genome sequence of the lignocellulose-bioconverting and xylose-fermenting yeast Pichia stipitis.</title>
        <authorList>
            <person name="Jeffries T.W."/>
            <person name="Grigoriev I.V."/>
            <person name="Grimwood J."/>
            <person name="Laplaza J.M."/>
            <person name="Aerts A."/>
            <person name="Salamov A."/>
            <person name="Schmutz J."/>
            <person name="Lindquist E."/>
            <person name="Dehal P."/>
            <person name="Shapiro H."/>
            <person name="Jin Y.S."/>
            <person name="Passoth V."/>
            <person name="Richardson P.M."/>
        </authorList>
    </citation>
    <scope>NUCLEOTIDE SEQUENCE [LARGE SCALE GENOMIC DNA]</scope>
    <source>
        <strain evidence="4">ATCC 58785 / CBS 6054 / NBRC 10063 / NRRL Y-11545</strain>
    </source>
</reference>
<dbReference type="AlphaFoldDB" id="A3LZL8"/>
<dbReference type="SUPFAM" id="SSF52833">
    <property type="entry name" value="Thioredoxin-like"/>
    <property type="match status" value="1"/>
</dbReference>
<feature type="compositionally biased region" description="Acidic residues" evidence="1">
    <location>
        <begin position="25"/>
        <end position="40"/>
    </location>
</feature>
<dbReference type="InParanoid" id="A3LZL8"/>
<dbReference type="Proteomes" id="UP000002258">
    <property type="component" value="Chromosome 7"/>
</dbReference>
<dbReference type="GeneID" id="4840566"/>
<dbReference type="Pfam" id="PF00085">
    <property type="entry name" value="Thioredoxin"/>
    <property type="match status" value="1"/>
</dbReference>
<dbReference type="OMA" id="CVIAFID"/>
<evidence type="ECO:0000256" key="1">
    <source>
        <dbReference type="SAM" id="MobiDB-lite"/>
    </source>
</evidence>
<gene>
    <name evidence="3" type="ORF">PICST_37090</name>
</gene>
<dbReference type="FunCoup" id="A3LZL8">
    <property type="interactions" value="756"/>
</dbReference>
<proteinExistence type="predicted"/>
<dbReference type="STRING" id="322104.A3LZL8"/>
<dbReference type="InterPro" id="IPR036249">
    <property type="entry name" value="Thioredoxin-like_sf"/>
</dbReference>
<dbReference type="PANTHER" id="PTHR21148">
    <property type="entry name" value="THIOREDOXIN DOMAIN-CONTAINING PROTEIN 9"/>
    <property type="match status" value="1"/>
</dbReference>
<dbReference type="EMBL" id="CP000501">
    <property type="protein sequence ID" value="ABN68362.2"/>
    <property type="molecule type" value="Genomic_DNA"/>
</dbReference>
<dbReference type="OrthoDB" id="10257948at2759"/>
<feature type="region of interest" description="Disordered" evidence="1">
    <location>
        <begin position="15"/>
        <end position="40"/>
    </location>
</feature>
<dbReference type="HOGENOM" id="CLU_072378_0_0_1"/>
<evidence type="ECO:0000313" key="4">
    <source>
        <dbReference type="Proteomes" id="UP000002258"/>
    </source>
</evidence>
<protein>
    <recommendedName>
        <fullName evidence="2">Thioredoxin domain-containing protein</fullName>
    </recommendedName>
</protein>
<dbReference type="eggNOG" id="KOG1672">
    <property type="taxonomic scope" value="Eukaryota"/>
</dbReference>
<evidence type="ECO:0000313" key="3">
    <source>
        <dbReference type="EMBL" id="ABN68362.2"/>
    </source>
</evidence>
<sequence length="223" mass="25829">MDSKQSALIERFQDSKLNQIRGNNDDNDDDVHSESEDDLLATLDDDDDDVMAKYRESRIQQLSKEFSKINDTVKSTNESELGNVILMESEKQVMDYVTSNEIVLVHFFQPNFAKCKLMNSQLDQLAEKHLELNVVKIKAENAPFLVVKLEIRVLPVVVIYRDAKVISRIVGFADLGSNPDSFTYEQLENYMAWKNVISRKTISYKHIRSNKKEESDDDFDYFE</sequence>
<dbReference type="InterPro" id="IPR013766">
    <property type="entry name" value="Thioredoxin_domain"/>
</dbReference>
<keyword evidence="4" id="KW-1185">Reference proteome</keyword>
<accession>A3LZL8</accession>